<dbReference type="Gene3D" id="3.40.50.620">
    <property type="entry name" value="HUPs"/>
    <property type="match status" value="1"/>
</dbReference>
<accession>A0A0N1I0V4</accession>
<evidence type="ECO:0000313" key="6">
    <source>
        <dbReference type="Proteomes" id="UP000038009"/>
    </source>
</evidence>
<evidence type="ECO:0000256" key="2">
    <source>
        <dbReference type="ARBA" id="ARBA00006191"/>
    </source>
</evidence>
<comment type="function">
    <text evidence="1">Catalyzes the 2-thiolation of uridine at the wobble position (U34) of mitochondrial tRNA(Lys), tRNA(Glu) and tRNA(Gln). Required for the formation of 5-taurinomethyl-2-thiouridine (tm5s2U) of mitochondrial tRNA(Lys), tRNA(Glu), and tRNA(Gln) at the wobble position. ATP is required to activate the C2 atom of the wobble base.</text>
</comment>
<dbReference type="PANTHER" id="PTHR11933:SF5">
    <property type="entry name" value="MITOCHONDRIAL TRNA-SPECIFIC 2-THIOURIDYLASE 1"/>
    <property type="match status" value="1"/>
</dbReference>
<proteinExistence type="inferred from homology"/>
<reference evidence="5 6" key="1">
    <citation type="journal article" date="2015" name="PLoS Pathog.">
        <title>Leptomonas seymouri: Adaptations to the Dixenous Life Cycle Analyzed by Genome Sequencing, Transcriptome Profiling and Co-infection with Leishmania donovani.</title>
        <authorList>
            <person name="Kraeva N."/>
            <person name="Butenko A."/>
            <person name="Hlavacova J."/>
            <person name="Kostygov A."/>
            <person name="Myskova J."/>
            <person name="Grybchuk D."/>
            <person name="Lestinova T."/>
            <person name="Votypka J."/>
            <person name="Volf P."/>
            <person name="Opperdoes F."/>
            <person name="Flegontov P."/>
            <person name="Lukes J."/>
            <person name="Yurchenko V."/>
        </authorList>
    </citation>
    <scope>NUCLEOTIDE SEQUENCE [LARGE SCALE GENOMIC DNA]</scope>
    <source>
        <strain evidence="5 6">ATCC 30220</strain>
    </source>
</reference>
<gene>
    <name evidence="5" type="ORF">ABL78_2423</name>
</gene>
<dbReference type="InterPro" id="IPR014729">
    <property type="entry name" value="Rossmann-like_a/b/a_fold"/>
</dbReference>
<dbReference type="GO" id="GO:0002143">
    <property type="term" value="P:tRNA wobble position uridine thiolation"/>
    <property type="evidence" value="ECO:0007669"/>
    <property type="project" value="TreeGrafter"/>
</dbReference>
<organism evidence="5 6">
    <name type="scientific">Leptomonas seymouri</name>
    <dbReference type="NCBI Taxonomy" id="5684"/>
    <lineage>
        <taxon>Eukaryota</taxon>
        <taxon>Discoba</taxon>
        <taxon>Euglenozoa</taxon>
        <taxon>Kinetoplastea</taxon>
        <taxon>Metakinetoplastina</taxon>
        <taxon>Trypanosomatida</taxon>
        <taxon>Trypanosomatidae</taxon>
        <taxon>Leishmaniinae</taxon>
        <taxon>Leptomonas</taxon>
    </lineage>
</organism>
<dbReference type="OMA" id="FTCKADV"/>
<dbReference type="Proteomes" id="UP000038009">
    <property type="component" value="Unassembled WGS sequence"/>
</dbReference>
<dbReference type="InterPro" id="IPR004506">
    <property type="entry name" value="MnmA-like"/>
</dbReference>
<dbReference type="EC" id="2.8.1.14" evidence="3"/>
<evidence type="ECO:0000256" key="3">
    <source>
        <dbReference type="ARBA" id="ARBA00011953"/>
    </source>
</evidence>
<evidence type="ECO:0000256" key="4">
    <source>
        <dbReference type="ARBA" id="ARBA00049564"/>
    </source>
</evidence>
<dbReference type="PANTHER" id="PTHR11933">
    <property type="entry name" value="TRNA 5-METHYLAMINOMETHYL-2-THIOURIDYLATE -METHYLTRANSFERASE"/>
    <property type="match status" value="1"/>
</dbReference>
<dbReference type="Gene3D" id="2.40.30.10">
    <property type="entry name" value="Translation factors"/>
    <property type="match status" value="1"/>
</dbReference>
<evidence type="ECO:0000256" key="1">
    <source>
        <dbReference type="ARBA" id="ARBA00003986"/>
    </source>
</evidence>
<dbReference type="CDD" id="cd01998">
    <property type="entry name" value="MnmA_TRMU-like"/>
    <property type="match status" value="1"/>
</dbReference>
<dbReference type="OrthoDB" id="3685at2759"/>
<keyword evidence="6" id="KW-1185">Reference proteome</keyword>
<keyword evidence="5" id="KW-0808">Transferase</keyword>
<evidence type="ECO:0000313" key="5">
    <source>
        <dbReference type="EMBL" id="KPI88461.1"/>
    </source>
</evidence>
<dbReference type="GO" id="GO:0061708">
    <property type="term" value="F:tRNA-5-taurinomethyluridine 2-sulfurtransferase"/>
    <property type="evidence" value="ECO:0007669"/>
    <property type="project" value="UniProtKB-EC"/>
</dbReference>
<dbReference type="SUPFAM" id="SSF52402">
    <property type="entry name" value="Adenine nucleotide alpha hydrolases-like"/>
    <property type="match status" value="1"/>
</dbReference>
<comment type="caution">
    <text evidence="5">The sequence shown here is derived from an EMBL/GenBank/DDBJ whole genome shotgun (WGS) entry which is preliminary data.</text>
</comment>
<comment type="similarity">
    <text evidence="2">Belongs to the MnmA/TRMU family.</text>
</comment>
<sequence>MANHVLPSLRIAIGLSGGVDSAVAALLIRRCVRTSADVAALRCFGSARAPPPALKDLQAAVTEEKPLLSMLPDSVRREVCVAACGHRQHHLQVSYAPFFMNNWHDHDTPHGWCVRSLSDYDDAQRVARTLHLIPRTTSLPVLDFAEEYAEQCFQRMLNAYAAGHTLNVDVLCNVKIKFGAAAQKLKVTQDGPQQTLLATGHYARTWGVQRSRGPTLGHAALLLQPCSAGHDLNDQTHFLARVPPSVLAGALFPIGHLFYAKADVRALARHSFSVHADLAHIAKKQTSTGICFVGCPPPSPLSATAGNSGVTAEKASSAARSTPPSCNARFAGFLNEFLRPPLLSSPLPHRTVFRDATTNTERELISGASTFSQLHDDYPTYLPAYAVTLGQRLRLTDAHDGGKGRAQNYYVARKRCLPALSSSETHEVRLLAEVLVVDRWDHPLLFASRVGAVGLRWWLPTDVLRRASCCPDGTRYSFACLCALRHQMLPQPAVIRWERESEVEVLGKGEAAGSLRVRSCIVCFDAPVRAPASGQAVVVYAPLPEVVKLLGLPDTEAQAATPISLSSAMAVIGSGWVAAASDDDV</sequence>
<name>A0A0N1I0V4_LEPSE</name>
<protein>
    <recommendedName>
        <fullName evidence="3">tRNA-5-taurinomethyluridine 2-sulfurtransferase</fullName>
        <ecNumber evidence="3">2.8.1.14</ecNumber>
    </recommendedName>
</protein>
<comment type="catalytic activity">
    <reaction evidence="4">
        <text>5-taurinomethyluridine(34) in tRNA + S-sulfanyl-L-cysteinyl-[protein] + AH2 + ATP = 5-taurinomethyl-2-thiouridine(34) in tRNA + L-cysteinyl-[protein] + A + AMP + diphosphate + H(+)</text>
        <dbReference type="Rhea" id="RHEA:47040"/>
        <dbReference type="Rhea" id="RHEA-COMP:10131"/>
        <dbReference type="Rhea" id="RHEA-COMP:11726"/>
        <dbReference type="Rhea" id="RHEA-COMP:11732"/>
        <dbReference type="Rhea" id="RHEA-COMP:11733"/>
        <dbReference type="ChEBI" id="CHEBI:13193"/>
        <dbReference type="ChEBI" id="CHEBI:15378"/>
        <dbReference type="ChEBI" id="CHEBI:17499"/>
        <dbReference type="ChEBI" id="CHEBI:29950"/>
        <dbReference type="ChEBI" id="CHEBI:30616"/>
        <dbReference type="ChEBI" id="CHEBI:33019"/>
        <dbReference type="ChEBI" id="CHEBI:61963"/>
        <dbReference type="ChEBI" id="CHEBI:87171"/>
        <dbReference type="ChEBI" id="CHEBI:87172"/>
        <dbReference type="ChEBI" id="CHEBI:456215"/>
        <dbReference type="EC" id="2.8.1.14"/>
    </reaction>
</comment>
<dbReference type="EMBL" id="LJSK01000049">
    <property type="protein sequence ID" value="KPI88461.1"/>
    <property type="molecule type" value="Genomic_DNA"/>
</dbReference>
<dbReference type="Pfam" id="PF03054">
    <property type="entry name" value="tRNA_Me_trans"/>
    <property type="match status" value="1"/>
</dbReference>
<dbReference type="VEuPathDB" id="TriTrypDB:Lsey_0049_0080"/>
<dbReference type="AlphaFoldDB" id="A0A0N1I0V4"/>